<gene>
    <name evidence="6" type="ORF">BDV96DRAFT_594074</name>
</gene>
<dbReference type="InterPro" id="IPR011006">
    <property type="entry name" value="CheY-like_superfamily"/>
</dbReference>
<dbReference type="Pfam" id="PF02518">
    <property type="entry name" value="HATPase_c"/>
    <property type="match status" value="1"/>
</dbReference>
<feature type="compositionally biased region" description="Polar residues" evidence="3">
    <location>
        <begin position="274"/>
        <end position="285"/>
    </location>
</feature>
<dbReference type="PRINTS" id="PR00344">
    <property type="entry name" value="BCTRLSENSOR"/>
</dbReference>
<evidence type="ECO:0000259" key="4">
    <source>
        <dbReference type="PROSITE" id="PS50109"/>
    </source>
</evidence>
<proteinExistence type="predicted"/>
<dbReference type="Pfam" id="PF00512">
    <property type="entry name" value="HisKA"/>
    <property type="match status" value="1"/>
</dbReference>
<feature type="region of interest" description="Disordered" evidence="3">
    <location>
        <begin position="1212"/>
        <end position="1236"/>
    </location>
</feature>
<dbReference type="SUPFAM" id="SSF47384">
    <property type="entry name" value="Homodimeric domain of signal transducing histidine kinase"/>
    <property type="match status" value="1"/>
</dbReference>
<dbReference type="GO" id="GO:0000155">
    <property type="term" value="F:phosphorelay sensor kinase activity"/>
    <property type="evidence" value="ECO:0007669"/>
    <property type="project" value="InterPro"/>
</dbReference>
<dbReference type="InterPro" id="IPR001789">
    <property type="entry name" value="Sig_transdc_resp-reg_receiver"/>
</dbReference>
<evidence type="ECO:0000256" key="3">
    <source>
        <dbReference type="SAM" id="MobiDB-lite"/>
    </source>
</evidence>
<dbReference type="SUPFAM" id="SSF55874">
    <property type="entry name" value="ATPase domain of HSP90 chaperone/DNA topoisomerase II/histidine kinase"/>
    <property type="match status" value="1"/>
</dbReference>
<feature type="domain" description="Histidine kinase" evidence="4">
    <location>
        <begin position="594"/>
        <end position="859"/>
    </location>
</feature>
<dbReference type="Gene3D" id="1.10.287.130">
    <property type="match status" value="1"/>
</dbReference>
<dbReference type="InterPro" id="IPR036097">
    <property type="entry name" value="HisK_dim/P_sf"/>
</dbReference>
<feature type="compositionally biased region" description="Polar residues" evidence="3">
    <location>
        <begin position="254"/>
        <end position="263"/>
    </location>
</feature>
<dbReference type="Pfam" id="PF00072">
    <property type="entry name" value="Response_reg"/>
    <property type="match status" value="1"/>
</dbReference>
<dbReference type="SUPFAM" id="SSF52172">
    <property type="entry name" value="CheY-like"/>
    <property type="match status" value="1"/>
</dbReference>
<dbReference type="PANTHER" id="PTHR43719">
    <property type="entry name" value="TWO-COMPONENT HISTIDINE KINASE"/>
    <property type="match status" value="1"/>
</dbReference>
<dbReference type="SUPFAM" id="SSF55781">
    <property type="entry name" value="GAF domain-like"/>
    <property type="match status" value="1"/>
</dbReference>
<keyword evidence="7" id="KW-1185">Reference proteome</keyword>
<keyword evidence="1 2" id="KW-0597">Phosphoprotein</keyword>
<name>A0A6A5ZR46_9PLEO</name>
<dbReference type="SMART" id="SM00388">
    <property type="entry name" value="HisKA"/>
    <property type="match status" value="1"/>
</dbReference>
<protein>
    <submittedName>
        <fullName evidence="6">Uncharacterized protein</fullName>
    </submittedName>
</protein>
<dbReference type="Gene3D" id="3.40.50.2300">
    <property type="match status" value="1"/>
</dbReference>
<sequence length="1236" mass="137115">MAAPVDIEQAHELRRYLHEQVGVDDPRAKAPSSQTSPFASILPKTSVLANAFATVVELAVARLGVLGALAVLTDGRKQHLLAACQTRRDAEEEVEVSVNWFSESQTDNYIWLWLAQQVVGAHTNRHSTDRASFSIDGLDENPRTAKLSCVTGIPHLKRYIAVPIVTAHDAVIGYIAVVDNRVREATNIRDINFLATLASRCMRQLESARERYMRARWFKMNEGLQNLIKEPKLNPLNNEPAFRPEDHYNHSAMHRSSSQSPKSTEGENELKQRVQLSTAESSMQDQSHRAAVSEADMAKEEVRTKQNLSAQAGGGGTEADKRPGMDQRAKNERRSESIYRKTFRRATEILTAGLNVDGALFMDGLVGFHGTLMPDAELVQELDTQSEQRPPRGMSSLSRFEAFDEEEQTQPPRAGGIDDFRAQPAKRIYTSADYQKNVLITHPAEILGMSVRHGPRPDTILLSPTTYGVPKFDEGYLQDFMERHMHGRIWYFDSGGPSFFVKEDRLVPDGNNEDTKRLRSIFPEARQLIFLVLTDPVAHKNISGFFAWTSEDVPIYTDTADLPYLRDFLHMVESDISRIDTIAAMKQQESFVASVSHELRTPLHGILGAAQLIKETPINSFQESLVETINSCGSTLHETLTSVLSYAKINQFERRDSKPGPNTRQESPWALAGKPVDAESERDYHGMLVGVNIVSLCEEVISVIEASRSYLQSSQGTHVSLDAEYREHWNFITEPGALRRVALNIVGNAMKYTGQGFVKLSIRAKDLTAEKAKVSVANSGRPTKIIVISCSDSGRGMSKDFVENHLFVPFSQENPVSSTGVGLGMSIVKSLVTILGGEIHVSSAIGQGTIIEVRIPMIVGSSDPGFLSSADLAFERNLQKLRQRKLGVMIHGFKPEASEDLRKYLVDWFRCGIMDIDADEEPDVLIANEGDATITHKFLEKTPRYRTRGVLLSITPARLTKALVMTEAHGIWERTSRPLGPGQFAKALVTCLQKLDALHADGPPSNQQTTEVKDTGRISGIADMTPDSIAQLPNDLNGFMQNTTRQVAPDLTSMEISDSTVVPEPVEQPSMSNKPSPTPNVLIVEDNAINLKLLTTFVRKGGYHSLHTATNGAIAVEQVQESASGFDVIFMDLSMPVMDGFEATRRIREQEVKVKETDSLRKRATIVALTGLASQKDEEEAFKAGVDMFVTKPVKFGKLNEILMMWKLDKAREERDDGEDERKGNTPSIQAVGEEK</sequence>
<dbReference type="InterPro" id="IPR036890">
    <property type="entry name" value="HATPase_C_sf"/>
</dbReference>
<dbReference type="OrthoDB" id="60033at2759"/>
<feature type="domain" description="Response regulatory" evidence="5">
    <location>
        <begin position="1080"/>
        <end position="1207"/>
    </location>
</feature>
<dbReference type="CDD" id="cd00082">
    <property type="entry name" value="HisKA"/>
    <property type="match status" value="1"/>
</dbReference>
<evidence type="ECO:0000313" key="6">
    <source>
        <dbReference type="EMBL" id="KAF2122150.1"/>
    </source>
</evidence>
<dbReference type="Proteomes" id="UP000799770">
    <property type="component" value="Unassembled WGS sequence"/>
</dbReference>
<feature type="compositionally biased region" description="Basic and acidic residues" evidence="3">
    <location>
        <begin position="1212"/>
        <end position="1224"/>
    </location>
</feature>
<dbReference type="InterPro" id="IPR029016">
    <property type="entry name" value="GAF-like_dom_sf"/>
</dbReference>
<evidence type="ECO:0000259" key="5">
    <source>
        <dbReference type="PROSITE" id="PS50110"/>
    </source>
</evidence>
<dbReference type="PROSITE" id="PS50110">
    <property type="entry name" value="RESPONSE_REGULATORY"/>
    <property type="match status" value="1"/>
</dbReference>
<organism evidence="6 7">
    <name type="scientific">Lophiotrema nucula</name>
    <dbReference type="NCBI Taxonomy" id="690887"/>
    <lineage>
        <taxon>Eukaryota</taxon>
        <taxon>Fungi</taxon>
        <taxon>Dikarya</taxon>
        <taxon>Ascomycota</taxon>
        <taxon>Pezizomycotina</taxon>
        <taxon>Dothideomycetes</taxon>
        <taxon>Pleosporomycetidae</taxon>
        <taxon>Pleosporales</taxon>
        <taxon>Lophiotremataceae</taxon>
        <taxon>Lophiotrema</taxon>
    </lineage>
</organism>
<evidence type="ECO:0000313" key="7">
    <source>
        <dbReference type="Proteomes" id="UP000799770"/>
    </source>
</evidence>
<dbReference type="Gene3D" id="3.30.565.10">
    <property type="entry name" value="Histidine kinase-like ATPase, C-terminal domain"/>
    <property type="match status" value="1"/>
</dbReference>
<dbReference type="CDD" id="cd17546">
    <property type="entry name" value="REC_hyHK_CKI1_RcsC-like"/>
    <property type="match status" value="1"/>
</dbReference>
<dbReference type="PANTHER" id="PTHR43719:SF11">
    <property type="entry name" value="HISTIDINE KINASE_RESPONSE REGULATOR, PUTATIVE-RELATED"/>
    <property type="match status" value="1"/>
</dbReference>
<dbReference type="InterPro" id="IPR003661">
    <property type="entry name" value="HisK_dim/P_dom"/>
</dbReference>
<dbReference type="EMBL" id="ML977311">
    <property type="protein sequence ID" value="KAF2122150.1"/>
    <property type="molecule type" value="Genomic_DNA"/>
</dbReference>
<dbReference type="AlphaFoldDB" id="A0A6A5ZR46"/>
<feature type="compositionally biased region" description="Basic and acidic residues" evidence="3">
    <location>
        <begin position="318"/>
        <end position="336"/>
    </location>
</feature>
<dbReference type="Gene3D" id="3.30.450.40">
    <property type="match status" value="1"/>
</dbReference>
<feature type="modified residue" description="4-aspartylphosphate" evidence="2">
    <location>
        <position position="1132"/>
    </location>
</feature>
<evidence type="ECO:0000256" key="1">
    <source>
        <dbReference type="ARBA" id="ARBA00022553"/>
    </source>
</evidence>
<feature type="region of interest" description="Disordered" evidence="3">
    <location>
        <begin position="229"/>
        <end position="336"/>
    </location>
</feature>
<reference evidence="6" key="1">
    <citation type="journal article" date="2020" name="Stud. Mycol.">
        <title>101 Dothideomycetes genomes: a test case for predicting lifestyles and emergence of pathogens.</title>
        <authorList>
            <person name="Haridas S."/>
            <person name="Albert R."/>
            <person name="Binder M."/>
            <person name="Bloem J."/>
            <person name="Labutti K."/>
            <person name="Salamov A."/>
            <person name="Andreopoulos B."/>
            <person name="Baker S."/>
            <person name="Barry K."/>
            <person name="Bills G."/>
            <person name="Bluhm B."/>
            <person name="Cannon C."/>
            <person name="Castanera R."/>
            <person name="Culley D."/>
            <person name="Daum C."/>
            <person name="Ezra D."/>
            <person name="Gonzalez J."/>
            <person name="Henrissat B."/>
            <person name="Kuo A."/>
            <person name="Liang C."/>
            <person name="Lipzen A."/>
            <person name="Lutzoni F."/>
            <person name="Magnuson J."/>
            <person name="Mondo S."/>
            <person name="Nolan M."/>
            <person name="Ohm R."/>
            <person name="Pangilinan J."/>
            <person name="Park H.-J."/>
            <person name="Ramirez L."/>
            <person name="Alfaro M."/>
            <person name="Sun H."/>
            <person name="Tritt A."/>
            <person name="Yoshinaga Y."/>
            <person name="Zwiers L.-H."/>
            <person name="Turgeon B."/>
            <person name="Goodwin S."/>
            <person name="Spatafora J."/>
            <person name="Crous P."/>
            <person name="Grigoriev I."/>
        </authorList>
    </citation>
    <scope>NUCLEOTIDE SEQUENCE</scope>
    <source>
        <strain evidence="6">CBS 627.86</strain>
    </source>
</reference>
<dbReference type="InterPro" id="IPR003594">
    <property type="entry name" value="HATPase_dom"/>
</dbReference>
<feature type="region of interest" description="Disordered" evidence="3">
    <location>
        <begin position="654"/>
        <end position="675"/>
    </location>
</feature>
<accession>A0A6A5ZR46</accession>
<evidence type="ECO:0000256" key="2">
    <source>
        <dbReference type="PROSITE-ProRule" id="PRU00169"/>
    </source>
</evidence>
<dbReference type="SMART" id="SM00387">
    <property type="entry name" value="HATPase_c"/>
    <property type="match status" value="1"/>
</dbReference>
<dbReference type="InterPro" id="IPR004358">
    <property type="entry name" value="Sig_transdc_His_kin-like_C"/>
</dbReference>
<dbReference type="InterPro" id="IPR005467">
    <property type="entry name" value="His_kinase_dom"/>
</dbReference>
<dbReference type="PROSITE" id="PS50109">
    <property type="entry name" value="HIS_KIN"/>
    <property type="match status" value="1"/>
</dbReference>
<dbReference type="SMART" id="SM00448">
    <property type="entry name" value="REC"/>
    <property type="match status" value="1"/>
</dbReference>
<dbReference type="InterPro" id="IPR050956">
    <property type="entry name" value="2C_system_His_kinase"/>
</dbReference>